<dbReference type="NCBIfam" id="TIGR00952">
    <property type="entry name" value="S15_bact"/>
    <property type="match status" value="1"/>
</dbReference>
<dbReference type="PANTHER" id="PTHR23321">
    <property type="entry name" value="RIBOSOMAL PROTEIN S15, BACTERIAL AND ORGANELLAR"/>
    <property type="match status" value="1"/>
</dbReference>
<dbReference type="EMBL" id="JAGGLL010000001">
    <property type="protein sequence ID" value="MBP2020292.1"/>
    <property type="molecule type" value="Genomic_DNA"/>
</dbReference>
<name>A0ABS4JXN9_9CLOT</name>
<dbReference type="Proteomes" id="UP001519308">
    <property type="component" value="Unassembled WGS sequence"/>
</dbReference>
<evidence type="ECO:0000256" key="1">
    <source>
        <dbReference type="ARBA" id="ARBA00022980"/>
    </source>
</evidence>
<evidence type="ECO:0000313" key="7">
    <source>
        <dbReference type="Proteomes" id="UP001519308"/>
    </source>
</evidence>
<organism evidence="6 7">
    <name type="scientific">Clostridium punense</name>
    <dbReference type="NCBI Taxonomy" id="1054297"/>
    <lineage>
        <taxon>Bacteria</taxon>
        <taxon>Bacillati</taxon>
        <taxon>Bacillota</taxon>
        <taxon>Clostridia</taxon>
        <taxon>Eubacteriales</taxon>
        <taxon>Clostridiaceae</taxon>
        <taxon>Clostridium</taxon>
    </lineage>
</organism>
<evidence type="ECO:0000256" key="5">
    <source>
        <dbReference type="RuleBase" id="RU004524"/>
    </source>
</evidence>
<evidence type="ECO:0000313" key="6">
    <source>
        <dbReference type="EMBL" id="MBP2020292.1"/>
    </source>
</evidence>
<keyword evidence="7" id="KW-1185">Reference proteome</keyword>
<comment type="similarity">
    <text evidence="3 4">Belongs to the universal ribosomal protein uS15 family.</text>
</comment>
<gene>
    <name evidence="3" type="primary">rpsO</name>
    <name evidence="6" type="ORF">J2Z44_000073</name>
</gene>
<dbReference type="InterPro" id="IPR005290">
    <property type="entry name" value="Ribosomal_uS15_bac-type"/>
</dbReference>
<dbReference type="RefSeq" id="WP_031271411.1">
    <property type="nucleotide sequence ID" value="NZ_JAGGLL010000001.1"/>
</dbReference>
<dbReference type="Gene3D" id="1.10.287.10">
    <property type="entry name" value="S15/NS1, RNA-binding"/>
    <property type="match status" value="1"/>
</dbReference>
<dbReference type="PANTHER" id="PTHR23321:SF26">
    <property type="entry name" value="SMALL RIBOSOMAL SUBUNIT PROTEIN US15M"/>
    <property type="match status" value="1"/>
</dbReference>
<dbReference type="Pfam" id="PF00312">
    <property type="entry name" value="Ribosomal_S15"/>
    <property type="match status" value="1"/>
</dbReference>
<comment type="subunit">
    <text evidence="3">Part of the 30S ribosomal subunit. Forms a bridge to the 50S subunit in the 70S ribosome, contacting the 23S rRNA.</text>
</comment>
<evidence type="ECO:0000256" key="3">
    <source>
        <dbReference type="HAMAP-Rule" id="MF_01343"/>
    </source>
</evidence>
<dbReference type="GO" id="GO:0005840">
    <property type="term" value="C:ribosome"/>
    <property type="evidence" value="ECO:0007669"/>
    <property type="project" value="UniProtKB-KW"/>
</dbReference>
<dbReference type="CDD" id="cd00353">
    <property type="entry name" value="Ribosomal_S15p_S13e"/>
    <property type="match status" value="1"/>
</dbReference>
<keyword evidence="1 3" id="KW-0689">Ribosomal protein</keyword>
<dbReference type="InterPro" id="IPR009068">
    <property type="entry name" value="uS15_NS1_RNA-bd_sf"/>
</dbReference>
<evidence type="ECO:0000256" key="4">
    <source>
        <dbReference type="RuleBase" id="RU003919"/>
    </source>
</evidence>
<comment type="function">
    <text evidence="3 5">One of the primary rRNA binding proteins, it binds directly to 16S rRNA where it helps nucleate assembly of the platform of the 30S subunit by binding and bridging several RNA helices of the 16S rRNA.</text>
</comment>
<protein>
    <recommendedName>
        <fullName evidence="3">Small ribosomal subunit protein uS15</fullName>
    </recommendedName>
</protein>
<accession>A0ABS4JXN9</accession>
<proteinExistence type="inferred from homology"/>
<dbReference type="InterPro" id="IPR000589">
    <property type="entry name" value="Ribosomal_uS15"/>
</dbReference>
<dbReference type="HAMAP" id="MF_01343_B">
    <property type="entry name" value="Ribosomal_uS15_B"/>
    <property type="match status" value="1"/>
</dbReference>
<sequence>MEKARKQEIMVKYARHEGDTGSPEVQIALLTERIKELTEHLKVHKKDHHSRRGLLMMVGQRKGLLNYVKKQDIERYRAIIAELGIRK</sequence>
<keyword evidence="2 3" id="KW-0687">Ribonucleoprotein</keyword>
<keyword evidence="3 5" id="KW-0699">rRNA-binding</keyword>
<dbReference type="SUPFAM" id="SSF47060">
    <property type="entry name" value="S15/NS1 RNA-binding domain"/>
    <property type="match status" value="1"/>
</dbReference>
<dbReference type="PROSITE" id="PS00362">
    <property type="entry name" value="RIBOSOMAL_S15"/>
    <property type="match status" value="1"/>
</dbReference>
<keyword evidence="3 5" id="KW-0694">RNA-binding</keyword>
<dbReference type="SMART" id="SM01387">
    <property type="entry name" value="Ribosomal_S15"/>
    <property type="match status" value="1"/>
</dbReference>
<reference evidence="6 7" key="1">
    <citation type="submission" date="2021-03" db="EMBL/GenBank/DDBJ databases">
        <title>Genomic Encyclopedia of Type Strains, Phase IV (KMG-IV): sequencing the most valuable type-strain genomes for metagenomic binning, comparative biology and taxonomic classification.</title>
        <authorList>
            <person name="Goeker M."/>
        </authorList>
    </citation>
    <scope>NUCLEOTIDE SEQUENCE [LARGE SCALE GENOMIC DNA]</scope>
    <source>
        <strain evidence="6 7">DSM 28650</strain>
    </source>
</reference>
<comment type="caution">
    <text evidence="6">The sequence shown here is derived from an EMBL/GenBank/DDBJ whole genome shotgun (WGS) entry which is preliminary data.</text>
</comment>
<evidence type="ECO:0000256" key="2">
    <source>
        <dbReference type="ARBA" id="ARBA00023274"/>
    </source>
</evidence>
<comment type="function">
    <text evidence="3">Forms an intersubunit bridge (bridge B4) with the 23S rRNA of the 50S subunit in the ribosome.</text>
</comment>
<dbReference type="Gene3D" id="6.10.250.3130">
    <property type="match status" value="1"/>
</dbReference>